<accession>Q6D952</accession>
<protein>
    <submittedName>
        <fullName evidence="3">Exported protein</fullName>
    </submittedName>
</protein>
<sequence length="166" mass="17417">MKHIHLAGALLALSCFSIDVHAEGNCPPGSYPIGGGATAGCAPIPGNGSGQQQAPSAPEPVWEDRWGAIAFDGPKFILGASAEFPSEQAAKSAALNHCKVKGGDNCQIEISYVNGCTAFTIGERNYYRGAMATLHQAVADGLKKCNETDKKCETYYSACSPPVRIR</sequence>
<dbReference type="GeneID" id="57207495"/>
<dbReference type="AlphaFoldDB" id="Q6D952"/>
<feature type="domain" description="DUF4189" evidence="2">
    <location>
        <begin position="66"/>
        <end position="159"/>
    </location>
</feature>
<dbReference type="eggNOG" id="ENOG5033ESY">
    <property type="taxonomic scope" value="Bacteria"/>
</dbReference>
<feature type="signal peptide" evidence="1">
    <location>
        <begin position="1"/>
        <end position="22"/>
    </location>
</feature>
<evidence type="ECO:0000259" key="2">
    <source>
        <dbReference type="Pfam" id="PF13827"/>
    </source>
</evidence>
<feature type="chain" id="PRO_5004271968" evidence="1">
    <location>
        <begin position="23"/>
        <end position="166"/>
    </location>
</feature>
<dbReference type="HOGENOM" id="CLU_127166_0_0_6"/>
<proteinExistence type="predicted"/>
<dbReference type="Pfam" id="PF13827">
    <property type="entry name" value="DUF4189"/>
    <property type="match status" value="1"/>
</dbReference>
<evidence type="ECO:0000313" key="4">
    <source>
        <dbReference type="Proteomes" id="UP000007966"/>
    </source>
</evidence>
<keyword evidence="4" id="KW-1185">Reference proteome</keyword>
<gene>
    <name evidence="3" type="ordered locus">ECA0767</name>
</gene>
<organism evidence="3 4">
    <name type="scientific">Pectobacterium atrosepticum (strain SCRI 1043 / ATCC BAA-672)</name>
    <name type="common">Erwinia carotovora subsp. atroseptica</name>
    <dbReference type="NCBI Taxonomy" id="218491"/>
    <lineage>
        <taxon>Bacteria</taxon>
        <taxon>Pseudomonadati</taxon>
        <taxon>Pseudomonadota</taxon>
        <taxon>Gammaproteobacteria</taxon>
        <taxon>Enterobacterales</taxon>
        <taxon>Pectobacteriaceae</taxon>
        <taxon>Pectobacterium</taxon>
    </lineage>
</organism>
<evidence type="ECO:0000313" key="3">
    <source>
        <dbReference type="EMBL" id="CAG73681.1"/>
    </source>
</evidence>
<dbReference type="Proteomes" id="UP000007966">
    <property type="component" value="Chromosome"/>
</dbReference>
<dbReference type="EMBL" id="BX950851">
    <property type="protein sequence ID" value="CAG73681.1"/>
    <property type="molecule type" value="Genomic_DNA"/>
</dbReference>
<dbReference type="OrthoDB" id="5956360at2"/>
<dbReference type="PROSITE" id="PS51257">
    <property type="entry name" value="PROKAR_LIPOPROTEIN"/>
    <property type="match status" value="1"/>
</dbReference>
<dbReference type="STRING" id="218491.ECA0767"/>
<evidence type="ECO:0000256" key="1">
    <source>
        <dbReference type="SAM" id="SignalP"/>
    </source>
</evidence>
<keyword evidence="1" id="KW-0732">Signal</keyword>
<dbReference type="RefSeq" id="WP_011092374.1">
    <property type="nucleotide sequence ID" value="NC_004547.2"/>
</dbReference>
<dbReference type="InterPro" id="IPR025240">
    <property type="entry name" value="DUF4189"/>
</dbReference>
<dbReference type="KEGG" id="eca:ECA0767"/>
<reference evidence="3" key="1">
    <citation type="submission" date="2004-02" db="EMBL/GenBank/DDBJ databases">
        <title>The genome sequence of the enterobacterial phytopathogen Erwinia carotovora subsp. atroseptica SCRI1043 and functional genomic identification of novel virulence factors.</title>
        <authorList>
            <person name="Bell K.S."/>
            <person name="Sebaihia M."/>
            <person name="Pritchard L."/>
            <person name="Holden M."/>
            <person name="Hyman L.J."/>
            <person name="Holeva M.C."/>
            <person name="Thomson N.R."/>
            <person name="Bentley S.D."/>
            <person name="Churcher C."/>
            <person name="Mungall K."/>
            <person name="Atkin R."/>
            <person name="Bason N."/>
            <person name="Brooks K."/>
            <person name="Chillingworth T."/>
            <person name="Clark K."/>
            <person name="Doggett J."/>
            <person name="Fraser A."/>
            <person name="Hance Z."/>
            <person name="Hauser H."/>
            <person name="Jagels K."/>
            <person name="Moule S."/>
            <person name="Norbertczak H."/>
            <person name="Ormond D."/>
            <person name="Price C."/>
            <person name="Quail M.A."/>
            <person name="Sanders M."/>
            <person name="Walker D."/>
            <person name="Whitehead S."/>
            <person name="Salmond G.P.C."/>
            <person name="Birch P.R.J."/>
            <person name="Barrell B.G."/>
            <person name="Parkhill J."/>
            <person name="Toth I.K."/>
        </authorList>
    </citation>
    <scope>NUCLEOTIDE SEQUENCE</scope>
    <source>
        <strain evidence="3">SCRI1043</strain>
    </source>
</reference>
<name>Q6D952_PECAS</name>